<dbReference type="Gene3D" id="3.10.180.10">
    <property type="entry name" value="2,3-Dihydroxybiphenyl 1,2-Dioxygenase, domain 1"/>
    <property type="match status" value="2"/>
</dbReference>
<dbReference type="PANTHER" id="PTHR11959:SF1">
    <property type="entry name" value="4-HYDROXYPHENYLPYRUVATE DIOXYGENASE"/>
    <property type="match status" value="1"/>
</dbReference>
<sequence length="436" mass="46356">MTSATNPFEDPDAQYLVLVNEENQHSLWPAFAEVPAGWTVALPATGRRECLDYIEANWTDMRPKSLADAMAAASGLRLSHVEMYVADAAAAAAAFTEGYGFRLYARAARTGPEGASRSLAVRQGGIVLVLTEARDERHPAAAYVARHGDGVADIALTGPDVRAAHADAVARGAVPLAEPAEHDGYVLAAVASGFDDVRHTLVQPPAGAALPLPGFEIVPSAPIAVDTGLTVLDHIAVSVRTGELAASTEYYERVFGYHGVYEELMIQGSEAMDSKAVRSPAGDVTFTVLAPSPDHDAGHIGDFLERHGSGGVHHLAFATPDIVTSVARLTERGVEFLSTPDTYYERLRDRLALTRHSVDDLRASGILADEDHAGQLYQIFTRTTHPRRTLFFEIIERVGADTFGGGNVRALYEAVQAEKATSGAAAGRPVAGAPAR</sequence>
<gene>
    <name evidence="7" type="ORF">HNP84_009386</name>
</gene>
<dbReference type="Gene3D" id="3.90.820.10">
    <property type="entry name" value="Structural Genomics, Unknown Function 30-nov-00 1gh9 Mol_id"/>
    <property type="match status" value="1"/>
</dbReference>
<dbReference type="GO" id="GO:0003868">
    <property type="term" value="F:4-hydroxyphenylpyruvate dioxygenase activity"/>
    <property type="evidence" value="ECO:0007669"/>
    <property type="project" value="InterPro"/>
</dbReference>
<dbReference type="GO" id="GO:0050585">
    <property type="term" value="F:4-hydroxymandelate synthase activity"/>
    <property type="evidence" value="ECO:0007669"/>
    <property type="project" value="UniProtKB-EC"/>
</dbReference>
<evidence type="ECO:0000256" key="3">
    <source>
        <dbReference type="ARBA" id="ARBA00022737"/>
    </source>
</evidence>
<dbReference type="Pfam" id="PF00903">
    <property type="entry name" value="Glyoxalase"/>
    <property type="match status" value="1"/>
</dbReference>
<dbReference type="PIRSF" id="PIRSF009283">
    <property type="entry name" value="HPP_dOase"/>
    <property type="match status" value="1"/>
</dbReference>
<dbReference type="SUPFAM" id="SSF54593">
    <property type="entry name" value="Glyoxalase/Bleomycin resistance protein/Dihydroxybiphenyl dioxygenase"/>
    <property type="match status" value="1"/>
</dbReference>
<evidence type="ECO:0000256" key="5">
    <source>
        <dbReference type="PIRSR" id="PIRSR009283-1"/>
    </source>
</evidence>
<feature type="binding site" evidence="5">
    <location>
        <position position="393"/>
    </location>
    <ligand>
        <name>Fe cation</name>
        <dbReference type="ChEBI" id="CHEBI:24875"/>
    </ligand>
</feature>
<dbReference type="InterPro" id="IPR004360">
    <property type="entry name" value="Glyas_Fos-R_dOase_dom"/>
</dbReference>
<keyword evidence="3" id="KW-0677">Repeat</keyword>
<dbReference type="Pfam" id="PF03621">
    <property type="entry name" value="MbtH"/>
    <property type="match status" value="1"/>
</dbReference>
<proteinExistence type="inferred from homology"/>
<dbReference type="EMBL" id="JACHGN010000031">
    <property type="protein sequence ID" value="MBB5139622.1"/>
    <property type="molecule type" value="Genomic_DNA"/>
</dbReference>
<dbReference type="InterPro" id="IPR037523">
    <property type="entry name" value="VOC_core"/>
</dbReference>
<comment type="similarity">
    <text evidence="1">Belongs to the 4HPPD family.</text>
</comment>
<evidence type="ECO:0000256" key="2">
    <source>
        <dbReference type="ARBA" id="ARBA00022723"/>
    </source>
</evidence>
<dbReference type="SUPFAM" id="SSF160582">
    <property type="entry name" value="MbtH-like"/>
    <property type="match status" value="1"/>
</dbReference>
<keyword evidence="2 5" id="KW-0479">Metal-binding</keyword>
<comment type="cofactor">
    <cofactor evidence="5">
        <name>Fe cation</name>
        <dbReference type="ChEBI" id="CHEBI:24875"/>
    </cofactor>
    <text evidence="5">Binds 1 Fe cation per subunit.</text>
</comment>
<reference evidence="7 8" key="1">
    <citation type="submission" date="2020-08" db="EMBL/GenBank/DDBJ databases">
        <title>Genomic Encyclopedia of Type Strains, Phase IV (KMG-IV): sequencing the most valuable type-strain genomes for metagenomic binning, comparative biology and taxonomic classification.</title>
        <authorList>
            <person name="Goeker M."/>
        </authorList>
    </citation>
    <scope>NUCLEOTIDE SEQUENCE [LARGE SCALE GENOMIC DNA]</scope>
    <source>
        <strain evidence="7 8">DSM 45615</strain>
    </source>
</reference>
<dbReference type="Proteomes" id="UP000578449">
    <property type="component" value="Unassembled WGS sequence"/>
</dbReference>
<dbReference type="AlphaFoldDB" id="A0A840PKJ7"/>
<dbReference type="InterPro" id="IPR005956">
    <property type="entry name" value="4OHPhenylPyrv_dOase"/>
</dbReference>
<dbReference type="GO" id="GO:0006572">
    <property type="term" value="P:L-tyrosine catabolic process"/>
    <property type="evidence" value="ECO:0007669"/>
    <property type="project" value="TreeGrafter"/>
</dbReference>
<dbReference type="CDD" id="cd08342">
    <property type="entry name" value="HPPD_N_like"/>
    <property type="match status" value="1"/>
</dbReference>
<dbReference type="GO" id="GO:0046872">
    <property type="term" value="F:metal ion binding"/>
    <property type="evidence" value="ECO:0007669"/>
    <property type="project" value="UniProtKB-KW"/>
</dbReference>
<dbReference type="InterPro" id="IPR038020">
    <property type="entry name" value="MbtH-like_sf"/>
</dbReference>
<evidence type="ECO:0000256" key="4">
    <source>
        <dbReference type="ARBA" id="ARBA00023004"/>
    </source>
</evidence>
<keyword evidence="4 5" id="KW-0408">Iron</keyword>
<evidence type="ECO:0000313" key="8">
    <source>
        <dbReference type="Proteomes" id="UP000578449"/>
    </source>
</evidence>
<feature type="binding site" evidence="5">
    <location>
        <position position="234"/>
    </location>
    <ligand>
        <name>Fe cation</name>
        <dbReference type="ChEBI" id="CHEBI:24875"/>
    </ligand>
</feature>
<keyword evidence="7" id="KW-0560">Oxidoreductase</keyword>
<dbReference type="InterPro" id="IPR005153">
    <property type="entry name" value="MbtH-like_dom"/>
</dbReference>
<feature type="domain" description="VOC" evidence="6">
    <location>
        <begin position="77"/>
        <end position="204"/>
    </location>
</feature>
<feature type="binding site" evidence="5">
    <location>
        <position position="314"/>
    </location>
    <ligand>
        <name>Fe cation</name>
        <dbReference type="ChEBI" id="CHEBI:24875"/>
    </ligand>
</feature>
<evidence type="ECO:0000259" key="6">
    <source>
        <dbReference type="PROSITE" id="PS51819"/>
    </source>
</evidence>
<dbReference type="NCBIfam" id="TIGR01263">
    <property type="entry name" value="4HPPD"/>
    <property type="match status" value="1"/>
</dbReference>
<dbReference type="InterPro" id="IPR029068">
    <property type="entry name" value="Glyas_Bleomycin-R_OHBP_Dase"/>
</dbReference>
<dbReference type="PROSITE" id="PS51819">
    <property type="entry name" value="VOC"/>
    <property type="match status" value="2"/>
</dbReference>
<dbReference type="Pfam" id="PF13669">
    <property type="entry name" value="Glyoxalase_4"/>
    <property type="match status" value="1"/>
</dbReference>
<accession>A0A840PKJ7</accession>
<keyword evidence="8" id="KW-1185">Reference proteome</keyword>
<dbReference type="CDD" id="cd07250">
    <property type="entry name" value="HPPD_C_like"/>
    <property type="match status" value="1"/>
</dbReference>
<organism evidence="7 8">
    <name type="scientific">Thermocatellispora tengchongensis</name>
    <dbReference type="NCBI Taxonomy" id="1073253"/>
    <lineage>
        <taxon>Bacteria</taxon>
        <taxon>Bacillati</taxon>
        <taxon>Actinomycetota</taxon>
        <taxon>Actinomycetes</taxon>
        <taxon>Streptosporangiales</taxon>
        <taxon>Streptosporangiaceae</taxon>
        <taxon>Thermocatellispora</taxon>
    </lineage>
</organism>
<evidence type="ECO:0000256" key="1">
    <source>
        <dbReference type="ARBA" id="ARBA00005877"/>
    </source>
</evidence>
<dbReference type="PANTHER" id="PTHR11959">
    <property type="entry name" value="4-HYDROXYPHENYLPYRUVATE DIOXYGENASE"/>
    <property type="match status" value="1"/>
</dbReference>
<name>A0A840PKJ7_9ACTN</name>
<comment type="caution">
    <text evidence="7">The sequence shown here is derived from an EMBL/GenBank/DDBJ whole genome shotgun (WGS) entry which is preliminary data.</text>
</comment>
<dbReference type="InterPro" id="IPR041735">
    <property type="entry name" value="4OHPhenylPyrv_dOase_C"/>
</dbReference>
<feature type="domain" description="VOC" evidence="6">
    <location>
        <begin position="231"/>
        <end position="382"/>
    </location>
</feature>
<dbReference type="InterPro" id="IPR041736">
    <property type="entry name" value="4OHPhenylPyrv_dOase_N"/>
</dbReference>
<evidence type="ECO:0000313" key="7">
    <source>
        <dbReference type="EMBL" id="MBB5139622.1"/>
    </source>
</evidence>
<protein>
    <submittedName>
        <fullName evidence="7">4-hydroxymandelate synthase</fullName>
        <ecNumber evidence="7">1.13.11.46</ecNumber>
    </submittedName>
</protein>
<dbReference type="SMART" id="SM00923">
    <property type="entry name" value="MbtH"/>
    <property type="match status" value="1"/>
</dbReference>
<dbReference type="EC" id="1.13.11.46" evidence="7"/>